<dbReference type="Proteomes" id="UP000504627">
    <property type="component" value="Unplaced"/>
</dbReference>
<keyword evidence="1" id="KW-0732">Signal</keyword>
<gene>
    <name evidence="3" type="primary">CUNH3orf85</name>
</gene>
<protein>
    <submittedName>
        <fullName evidence="3">Uncharacterized protein C3orf85 homolog</fullName>
    </submittedName>
</protein>
<feature type="chain" id="PRO_5026933327" evidence="1">
    <location>
        <begin position="25"/>
        <end position="120"/>
    </location>
</feature>
<sequence length="120" mass="13552">MSLKMFQILVSALLFTASVSGVLGSPFLTEESANQFIRLKRHIPYSQSSWDPSSSQNSWAYTVAEQISESWAALRDTAQYYMDLNPLAFNPSISNDNILSYVDLLQQSGIHLHQQTRTSY</sequence>
<dbReference type="RefSeq" id="XP_027600054.1">
    <property type="nucleotide sequence ID" value="XM_027744253.2"/>
</dbReference>
<name>A0A6J2IJI9_9PASS</name>
<organism evidence="2 3">
    <name type="scientific">Pipra filicauda</name>
    <name type="common">Wire-tailed manakin</name>
    <dbReference type="NCBI Taxonomy" id="649802"/>
    <lineage>
        <taxon>Eukaryota</taxon>
        <taxon>Metazoa</taxon>
        <taxon>Chordata</taxon>
        <taxon>Craniata</taxon>
        <taxon>Vertebrata</taxon>
        <taxon>Euteleostomi</taxon>
        <taxon>Archelosauria</taxon>
        <taxon>Archosauria</taxon>
        <taxon>Dinosauria</taxon>
        <taxon>Saurischia</taxon>
        <taxon>Theropoda</taxon>
        <taxon>Coelurosauria</taxon>
        <taxon>Aves</taxon>
        <taxon>Neognathae</taxon>
        <taxon>Neoaves</taxon>
        <taxon>Telluraves</taxon>
        <taxon>Australaves</taxon>
        <taxon>Passeriformes</taxon>
        <taxon>Pipridae</taxon>
        <taxon>Pipra</taxon>
    </lineage>
</organism>
<feature type="signal peptide" evidence="1">
    <location>
        <begin position="1"/>
        <end position="24"/>
    </location>
</feature>
<evidence type="ECO:0000313" key="3">
    <source>
        <dbReference type="RefSeq" id="XP_027600054.1"/>
    </source>
</evidence>
<evidence type="ECO:0000256" key="1">
    <source>
        <dbReference type="SAM" id="SignalP"/>
    </source>
</evidence>
<dbReference type="CTD" id="113409786"/>
<accession>A0A6J2IJI9</accession>
<reference evidence="3" key="1">
    <citation type="submission" date="2025-08" db="UniProtKB">
        <authorList>
            <consortium name="RefSeq"/>
        </authorList>
    </citation>
    <scope>IDENTIFICATION</scope>
    <source>
        <tissue evidence="3">Muscle</tissue>
    </source>
</reference>
<dbReference type="GeneID" id="114000146"/>
<proteinExistence type="predicted"/>
<dbReference type="InParanoid" id="A0A6J2IJI9"/>
<dbReference type="AlphaFoldDB" id="A0A6J2IJI9"/>
<evidence type="ECO:0000313" key="2">
    <source>
        <dbReference type="Proteomes" id="UP000504627"/>
    </source>
</evidence>
<keyword evidence="2" id="KW-1185">Reference proteome</keyword>